<gene>
    <name evidence="1" type="ORF">F5878DRAFT_644915</name>
</gene>
<sequence>MFMNLLVSGKYSTSVPMKLLDDYKEASREYRKTINPKSKFGYQNVVLNVHAGSAISWPDIVPPKIDMDIGIRQFSTAQNSALNTPLQPSNHPGPGKKLIGFAVFSSDQNEILERVTKNSDFNRERTMDEGKKLEKFMSCLAEESAVMLGGVLLQNWRVAMGTYNKYRLDLENGFH</sequence>
<comment type="caution">
    <text evidence="1">The sequence shown here is derived from an EMBL/GenBank/DDBJ whole genome shotgun (WGS) entry which is preliminary data.</text>
</comment>
<keyword evidence="2" id="KW-1185">Reference proteome</keyword>
<reference evidence="1" key="1">
    <citation type="submission" date="2022-08" db="EMBL/GenBank/DDBJ databases">
        <authorList>
            <consortium name="DOE Joint Genome Institute"/>
            <person name="Min B."/>
            <person name="Riley R."/>
            <person name="Sierra-Patev S."/>
            <person name="Naranjo-Ortiz M."/>
            <person name="Looney B."/>
            <person name="Konkel Z."/>
            <person name="Slot J.C."/>
            <person name="Sakamoto Y."/>
            <person name="Steenwyk J.L."/>
            <person name="Rokas A."/>
            <person name="Carro J."/>
            <person name="Camarero S."/>
            <person name="Ferreira P."/>
            <person name="Molpeceres G."/>
            <person name="Ruiz-Duenas F.J."/>
            <person name="Serrano A."/>
            <person name="Henrissat B."/>
            <person name="Drula E."/>
            <person name="Hughes K.W."/>
            <person name="Mata J.L."/>
            <person name="Ishikawa N.K."/>
            <person name="Vargas-Isla R."/>
            <person name="Ushijima S."/>
            <person name="Smith C.A."/>
            <person name="Ahrendt S."/>
            <person name="Andreopoulos W."/>
            <person name="He G."/>
            <person name="Labutti K."/>
            <person name="Lipzen A."/>
            <person name="Ng V."/>
            <person name="Sandor L."/>
            <person name="Barry K."/>
            <person name="Martinez A.T."/>
            <person name="Xiao Y."/>
            <person name="Gibbons J.G."/>
            <person name="Terashima K."/>
            <person name="Hibbett D.S."/>
            <person name="Grigoriev I.V."/>
        </authorList>
    </citation>
    <scope>NUCLEOTIDE SEQUENCE</scope>
    <source>
        <strain evidence="1">TFB9207</strain>
    </source>
</reference>
<proteinExistence type="predicted"/>
<organism evidence="1 2">
    <name type="scientific">Lentinula raphanica</name>
    <dbReference type="NCBI Taxonomy" id="153919"/>
    <lineage>
        <taxon>Eukaryota</taxon>
        <taxon>Fungi</taxon>
        <taxon>Dikarya</taxon>
        <taxon>Basidiomycota</taxon>
        <taxon>Agaricomycotina</taxon>
        <taxon>Agaricomycetes</taxon>
        <taxon>Agaricomycetidae</taxon>
        <taxon>Agaricales</taxon>
        <taxon>Marasmiineae</taxon>
        <taxon>Omphalotaceae</taxon>
        <taxon>Lentinula</taxon>
    </lineage>
</organism>
<evidence type="ECO:0000313" key="2">
    <source>
        <dbReference type="Proteomes" id="UP001163846"/>
    </source>
</evidence>
<dbReference type="AlphaFoldDB" id="A0AA38P278"/>
<dbReference type="EMBL" id="MU806494">
    <property type="protein sequence ID" value="KAJ3834718.1"/>
    <property type="molecule type" value="Genomic_DNA"/>
</dbReference>
<evidence type="ECO:0000313" key="1">
    <source>
        <dbReference type="EMBL" id="KAJ3834718.1"/>
    </source>
</evidence>
<name>A0AA38P278_9AGAR</name>
<protein>
    <submittedName>
        <fullName evidence="1">Uncharacterized protein</fullName>
    </submittedName>
</protein>
<dbReference type="Proteomes" id="UP001163846">
    <property type="component" value="Unassembled WGS sequence"/>
</dbReference>
<accession>A0AA38P278</accession>